<gene>
    <name evidence="2" type="ORF">8014-B2_0091</name>
</gene>
<dbReference type="Proteomes" id="UP000008061">
    <property type="component" value="Segment"/>
</dbReference>
<keyword evidence="1" id="KW-0472">Membrane</keyword>
<feature type="transmembrane region" description="Helical" evidence="1">
    <location>
        <begin position="70"/>
        <end position="89"/>
    </location>
</feature>
<protein>
    <recommendedName>
        <fullName evidence="4">DUF2628 domain-containing protein</fullName>
    </recommendedName>
</protein>
<organism evidence="2 3">
    <name type="scientific">Lactobacillus phage ATCC 8014-B2</name>
    <dbReference type="NCBI Taxonomy" id="1225795"/>
    <lineage>
        <taxon>Viruses</taxon>
        <taxon>Duplodnaviria</taxon>
        <taxon>Heunggongvirae</taxon>
        <taxon>Uroviricota</taxon>
        <taxon>Caudoviricetes</taxon>
        <taxon>Tybeckvirinae</taxon>
        <taxon>Douglaswolinvirus</taxon>
        <taxon>Douglaswolinvirus B2</taxon>
    </lineage>
</organism>
<dbReference type="EMBL" id="JX486088">
    <property type="protein sequence ID" value="AFU63158.1"/>
    <property type="molecule type" value="Genomic_DNA"/>
</dbReference>
<evidence type="ECO:0000256" key="1">
    <source>
        <dbReference type="SAM" id="Phobius"/>
    </source>
</evidence>
<keyword evidence="1" id="KW-1133">Transmembrane helix</keyword>
<feature type="transmembrane region" description="Helical" evidence="1">
    <location>
        <begin position="34"/>
        <end position="64"/>
    </location>
</feature>
<keyword evidence="1" id="KW-0812">Transmembrane</keyword>
<keyword evidence="3" id="KW-1185">Reference proteome</keyword>
<evidence type="ECO:0008006" key="4">
    <source>
        <dbReference type="Google" id="ProtNLM"/>
    </source>
</evidence>
<sequence>MEMKKFFSTLFDDPGNKVVMVNNKKEKIKDSPAGFSWTTLIFGFWPALLRGDFLGALVIMVINAGTNSSPVLYVLSSTLIAIFYNYVYINRKINKGYDVPTDNDKELLKEHGYNINADASYERGDNN</sequence>
<evidence type="ECO:0000313" key="3">
    <source>
        <dbReference type="Proteomes" id="UP000008061"/>
    </source>
</evidence>
<proteinExistence type="predicted"/>
<evidence type="ECO:0000313" key="2">
    <source>
        <dbReference type="EMBL" id="AFU63158.1"/>
    </source>
</evidence>
<reference evidence="2 3" key="1">
    <citation type="journal article" date="2012" name="Appl. Environ. Microbiol.">
        <title>Characterization of Two Virulent Phages of Lactobacillus plantarum.</title>
        <authorList>
            <person name="Briggiler Marco M."/>
            <person name="Garneau J.E."/>
            <person name="Tremblay D."/>
            <person name="Quiberoni A."/>
            <person name="Moineau S."/>
        </authorList>
    </citation>
    <scope>NUCLEOTIDE SEQUENCE [LARGE SCALE GENOMIC DNA]</scope>
</reference>
<name>K4I0J4_9CAUD</name>
<accession>K4I0J4</accession>